<dbReference type="InterPro" id="IPR001680">
    <property type="entry name" value="WD40_rpt"/>
</dbReference>
<dbReference type="RefSeq" id="WP_015098054.1">
    <property type="nucleotide sequence ID" value="NC_019673.1"/>
</dbReference>
<dbReference type="InterPro" id="IPR036322">
    <property type="entry name" value="WD40_repeat_dom_sf"/>
</dbReference>
<evidence type="ECO:0000256" key="2">
    <source>
        <dbReference type="ARBA" id="ARBA00022737"/>
    </source>
</evidence>
<feature type="repeat" description="WD" evidence="3">
    <location>
        <begin position="837"/>
        <end position="878"/>
    </location>
</feature>
<sequence length="1356" mass="144445">MAGSGQGSGPRAVFAERFALLYAEAGDPPLKRVTESVGRARRTDERGRPVRATAQRVSDWRRGRNVPARFSALSVVLEVLIGEARKSRPKPPAAGLYDLAAWRALWEEALASPATAPEDEEPPSSDEIGVCPYRGLAAFQPEDSSWFFGRERSTAALVSRLGAAADSGGIVVLVGASGAGKSSLVRAGVIPAIRDGALGLPDSQNWPAVVVTPGADPVKELVRQIPELSEVLGLAMEGMAGQFAEHAAEHPSDGPETFLGQTLLGVLRFAGQIRAAFGAYAARHGAERVVVVVDQFEEAFTLCGDESLAQVFVQALHVACTPAVPGGVPPALVVLGVRADFYGRCLAFPELAEALQERQMVLGPMTSAELREAVSRPARAAGLQLEPGLIELMLRDLGVRSGRAQGRAGQGAYDAGALPLLSHALLATWQRRTGGKLTISGYRAAGGIQGAVAATAERAWADLAPDAQLAARPLLLRLVRVGEDTQDTRRRSTRHELVDQAANRAAGEEALEVLARARLVTLDSGSVEITHEALLQAWPRLRSWIDQDREGQLLRQRLEEDAATWANQDRDSSLLYRGARLETARHWADAAGPGGLTGVAQDFLSVSTQFRRRALWGRRSAVVVVVVLAIIAVTAAVLAVRQRDDAVFRQVVAEADRLQETDPSLSAQLDLVAQRMRPDDQEVYTRILSTQGTPLATQLVGHEGAVYLTSFSRDGNTLATASYDSTVRLWDLRDRDNPRPLGPPLRGHRSWVSSAVFSPDGTTLATAGDDGTVRLWDVTDPSRPRALGQPLVGEHGTIYLVAFAPDSNTLVTANEDHTAQLWDVADPTAPAPLGAALGLHSGQVRSVAFSPDGRLLAVGGDDKTVVLWDVEDRTRPRPLGAPLAGYDGIVRSVAFSPDSRVLATGSDDHTIRLWDVADPAAARLLGRPLTDHTGAVWSVAFNRDGRVLASGGGDGTARLWNVTDPAHPLIIGQPLTGRNGTIYAVAFSPDGHRLATGSQDTAVRLWSLPKTVLIGHSGRTVGPVSTPDGKRMVTGSRDQSIRVWDLTDPHEPHSAALAVTGDEAGVWGLAISSDGTTLASVSDKAVRLWDLSDPAAVRPLGAPLELHTRYSAPVAFSPDGKVLVTGSNDDSVQLWDITDRERPRALGEPLVGHSGYVHFAVFTPDGRSLVTGSADQTLRLWNVADPAAAQPLGQPLTGHAGAVRAGAVSPDGKVLATAGDDKSLRLWDLSAPTRVRPIGSPLTGHVEAAVTIAFSPDGKTLASGGDDRAIRLWDVRDLVRPRPLGQALTGHDAGLQDVRFTPAGMLASTSLDTTVRLWDLDQQRAIGRICAKTKGVLPEELWRKHLPQLDYEPVCS</sequence>
<feature type="repeat" description="WD" evidence="3">
    <location>
        <begin position="745"/>
        <end position="786"/>
    </location>
</feature>
<feature type="repeat" description="WD" evidence="3">
    <location>
        <begin position="1242"/>
        <end position="1276"/>
    </location>
</feature>
<dbReference type="PROSITE" id="PS00678">
    <property type="entry name" value="WD_REPEATS_1"/>
    <property type="match status" value="12"/>
</dbReference>
<feature type="region of interest" description="Disordered" evidence="4">
    <location>
        <begin position="34"/>
        <end position="55"/>
    </location>
</feature>
<evidence type="ECO:0000256" key="4">
    <source>
        <dbReference type="SAM" id="MobiDB-lite"/>
    </source>
</evidence>
<evidence type="ECO:0000259" key="6">
    <source>
        <dbReference type="Pfam" id="PF20703"/>
    </source>
</evidence>
<dbReference type="SUPFAM" id="SSF50978">
    <property type="entry name" value="WD40 repeat-like"/>
    <property type="match status" value="1"/>
</dbReference>
<dbReference type="PATRIC" id="fig|1179773.3.peg.616"/>
<feature type="domain" description="Novel STAND NTPase 1" evidence="6">
    <location>
        <begin position="132"/>
        <end position="572"/>
    </location>
</feature>
<keyword evidence="2" id="KW-0677">Repeat</keyword>
<feature type="repeat" description="WD" evidence="3">
    <location>
        <begin position="1288"/>
        <end position="1328"/>
    </location>
</feature>
<feature type="repeat" description="WD" evidence="3">
    <location>
        <begin position="1059"/>
        <end position="1099"/>
    </location>
</feature>
<feature type="repeat" description="WD" evidence="3">
    <location>
        <begin position="975"/>
        <end position="1008"/>
    </location>
</feature>
<dbReference type="SUPFAM" id="SSF52540">
    <property type="entry name" value="P-loop containing nucleoside triphosphate hydrolases"/>
    <property type="match status" value="1"/>
</dbReference>
<dbReference type="KEGG" id="sesp:BN6_06110"/>
<feature type="repeat" description="WD" evidence="3">
    <location>
        <begin position="1150"/>
        <end position="1191"/>
    </location>
</feature>
<dbReference type="InterPro" id="IPR011047">
    <property type="entry name" value="Quinoprotein_ADH-like_sf"/>
</dbReference>
<keyword evidence="1 3" id="KW-0853">WD repeat</keyword>
<dbReference type="PANTHER" id="PTHR19879:SF9">
    <property type="entry name" value="TRANSCRIPTION INITIATION FACTOR TFIID SUBUNIT 5"/>
    <property type="match status" value="1"/>
</dbReference>
<feature type="repeat" description="WD" evidence="3">
    <location>
        <begin position="929"/>
        <end position="962"/>
    </location>
</feature>
<dbReference type="eggNOG" id="COG2319">
    <property type="taxonomic scope" value="Bacteria"/>
</dbReference>
<organism evidence="7 8">
    <name type="scientific">Saccharothrix espanaensis (strain ATCC 51144 / DSM 44229 / JCM 9112 / NBRC 15066 / NRRL 15764)</name>
    <dbReference type="NCBI Taxonomy" id="1179773"/>
    <lineage>
        <taxon>Bacteria</taxon>
        <taxon>Bacillati</taxon>
        <taxon>Actinomycetota</taxon>
        <taxon>Actinomycetes</taxon>
        <taxon>Pseudonocardiales</taxon>
        <taxon>Pseudonocardiaceae</taxon>
        <taxon>Saccharothrix</taxon>
    </lineage>
</organism>
<dbReference type="Gene3D" id="2.130.10.10">
    <property type="entry name" value="YVTN repeat-like/Quinoprotein amine dehydrogenase"/>
    <property type="match status" value="6"/>
</dbReference>
<dbReference type="BioCyc" id="SESP1179773:BN6_RS03010-MONOMER"/>
<keyword evidence="8" id="KW-1185">Reference proteome</keyword>
<dbReference type="InterPro" id="IPR027417">
    <property type="entry name" value="P-loop_NTPase"/>
</dbReference>
<evidence type="ECO:0000256" key="1">
    <source>
        <dbReference type="ARBA" id="ARBA00022574"/>
    </source>
</evidence>
<proteinExistence type="predicted"/>
<dbReference type="STRING" id="1179773.BN6_06110"/>
<dbReference type="EMBL" id="HE804045">
    <property type="protein sequence ID" value="CCH27940.1"/>
    <property type="molecule type" value="Genomic_DNA"/>
</dbReference>
<dbReference type="OrthoDB" id="192618at2"/>
<evidence type="ECO:0000256" key="5">
    <source>
        <dbReference type="SAM" id="Phobius"/>
    </source>
</evidence>
<dbReference type="PRINTS" id="PR00320">
    <property type="entry name" value="GPROTEINBRPT"/>
</dbReference>
<evidence type="ECO:0000313" key="8">
    <source>
        <dbReference type="Proteomes" id="UP000006281"/>
    </source>
</evidence>
<name>K0JNX4_SACES</name>
<dbReference type="InterPro" id="IPR020472">
    <property type="entry name" value="WD40_PAC1"/>
</dbReference>
<dbReference type="PROSITE" id="PS50294">
    <property type="entry name" value="WD_REPEATS_REGION"/>
    <property type="match status" value="13"/>
</dbReference>
<keyword evidence="5" id="KW-0472">Membrane</keyword>
<reference evidence="7 8" key="1">
    <citation type="journal article" date="2012" name="BMC Genomics">
        <title>Complete genome sequence of Saccharothrix espanaensis DSM 44229T and comparison to the other completely sequenced Pseudonocardiaceae.</title>
        <authorList>
            <person name="Strobel T."/>
            <person name="Al-Dilaimi A."/>
            <person name="Blom J."/>
            <person name="Gessner A."/>
            <person name="Kalinowski J."/>
            <person name="Luzhetska M."/>
            <person name="Puhler A."/>
            <person name="Szczepanowski R."/>
            <person name="Bechthold A."/>
            <person name="Ruckert C."/>
        </authorList>
    </citation>
    <scope>NUCLEOTIDE SEQUENCE [LARGE SCALE GENOMIC DNA]</scope>
    <source>
        <strain evidence="8">ATCC 51144 / DSM 44229 / JCM 9112 / NBRC 15066 / NRRL 15764</strain>
    </source>
</reference>
<dbReference type="InterPro" id="IPR019775">
    <property type="entry name" value="WD40_repeat_CS"/>
</dbReference>
<dbReference type="PROSITE" id="PS50082">
    <property type="entry name" value="WD_REPEATS_2"/>
    <property type="match status" value="14"/>
</dbReference>
<feature type="repeat" description="WD" evidence="3">
    <location>
        <begin position="699"/>
        <end position="740"/>
    </location>
</feature>
<feature type="repeat" description="WD" evidence="3">
    <location>
        <begin position="883"/>
        <end position="924"/>
    </location>
</feature>
<keyword evidence="5" id="KW-0812">Transmembrane</keyword>
<feature type="repeat" description="WD" evidence="3">
    <location>
        <begin position="1104"/>
        <end position="1145"/>
    </location>
</feature>
<dbReference type="CDD" id="cd00200">
    <property type="entry name" value="WD40"/>
    <property type="match status" value="2"/>
</dbReference>
<feature type="transmembrane region" description="Helical" evidence="5">
    <location>
        <begin position="621"/>
        <end position="640"/>
    </location>
</feature>
<dbReference type="Proteomes" id="UP000006281">
    <property type="component" value="Chromosome"/>
</dbReference>
<dbReference type="Pfam" id="PF00400">
    <property type="entry name" value="WD40"/>
    <property type="match status" value="14"/>
</dbReference>
<dbReference type="InterPro" id="IPR049052">
    <property type="entry name" value="nSTAND1"/>
</dbReference>
<evidence type="ECO:0000313" key="7">
    <source>
        <dbReference type="EMBL" id="CCH27940.1"/>
    </source>
</evidence>
<protein>
    <recommendedName>
        <fullName evidence="6">Novel STAND NTPase 1 domain-containing protein</fullName>
    </recommendedName>
</protein>
<feature type="repeat" description="WD" evidence="3">
    <location>
        <begin position="791"/>
        <end position="824"/>
    </location>
</feature>
<evidence type="ECO:0000256" key="3">
    <source>
        <dbReference type="PROSITE-ProRule" id="PRU00221"/>
    </source>
</evidence>
<feature type="repeat" description="WD" evidence="3">
    <location>
        <begin position="1196"/>
        <end position="1237"/>
    </location>
</feature>
<dbReference type="SMART" id="SM00320">
    <property type="entry name" value="WD40"/>
    <property type="match status" value="14"/>
</dbReference>
<feature type="repeat" description="WD" evidence="3">
    <location>
        <begin position="1013"/>
        <end position="1054"/>
    </location>
</feature>
<dbReference type="SUPFAM" id="SSF50998">
    <property type="entry name" value="Quinoprotein alcohol dehydrogenase-like"/>
    <property type="match status" value="1"/>
</dbReference>
<dbReference type="PANTHER" id="PTHR19879">
    <property type="entry name" value="TRANSCRIPTION INITIATION FACTOR TFIID"/>
    <property type="match status" value="1"/>
</dbReference>
<dbReference type="InterPro" id="IPR015943">
    <property type="entry name" value="WD40/YVTN_repeat-like_dom_sf"/>
</dbReference>
<dbReference type="Pfam" id="PF20703">
    <property type="entry name" value="nSTAND1"/>
    <property type="match status" value="1"/>
</dbReference>
<accession>K0JNX4</accession>
<keyword evidence="5" id="KW-1133">Transmembrane helix</keyword>
<dbReference type="CDD" id="cd00267">
    <property type="entry name" value="ABC_ATPase"/>
    <property type="match status" value="1"/>
</dbReference>
<gene>
    <name evidence="7" type="ordered locus">BN6_06110</name>
</gene>
<dbReference type="HOGENOM" id="CLU_002352_0_2_11"/>